<dbReference type="Proteomes" id="UP000240382">
    <property type="component" value="Unassembled WGS sequence"/>
</dbReference>
<gene>
    <name evidence="1" type="ORF">C7B09_04805</name>
    <name evidence="2" type="ORF">EYS06_09600</name>
</gene>
<evidence type="ECO:0000313" key="1">
    <source>
        <dbReference type="EMBL" id="PSY44482.1"/>
    </source>
</evidence>
<keyword evidence="3" id="KW-1185">Reference proteome</keyword>
<accession>A0A2T3RV23</accession>
<name>A0A2T3RV23_ESCAL</name>
<evidence type="ECO:0008006" key="5">
    <source>
        <dbReference type="Google" id="ProtNLM"/>
    </source>
</evidence>
<proteinExistence type="predicted"/>
<dbReference type="EMBL" id="PYQT01000003">
    <property type="protein sequence ID" value="PSY44482.1"/>
    <property type="molecule type" value="Genomic_DNA"/>
</dbReference>
<sequence>MQAYDLTLLPYPIRENTPRQQGWCFGLPSGITPEQWPLDPNNGFPLNHGFTLLLPTDYRIYGPEIVALSFFAVAPEQNDGGTPCTEEILNVFEHFEPSTPPEDPDLYLFWLAEKKRHPLLFRMEDILGCSYAIILLTQYEFEGPFCQPPELLPNRYRDQQAPPAWLSSGSAFNYFQSNIRSKDTPESNFVYRKFGTLPEHSLAFNLAISCQPRAFDPNAGISPTEDDNGEYQSIYSFYEDSEGESKCEIQQWHSAHHANHLGGSMAPVQFIPDDISPYYIEFEEYFGGYNFGAGNAWLDFKNMKFDFSC</sequence>
<dbReference type="RefSeq" id="WP_001149546.1">
    <property type="nucleotide sequence ID" value="NZ_AP014856.1"/>
</dbReference>
<reference evidence="1 3" key="1">
    <citation type="submission" date="2018-03" db="EMBL/GenBank/DDBJ databases">
        <title>Whole Genome Sequencing of Escherichia coli isolates from wildlife.</title>
        <authorList>
            <person name="Whitehouse C.A."/>
            <person name="Lacher D.W."/>
            <person name="Mammel M.K."/>
            <person name="Barnaba T."/>
            <person name="Lorch J.M."/>
        </authorList>
    </citation>
    <scope>NUCLEOTIDE SEQUENCE [LARGE SCALE GENOMIC DNA]</scope>
    <source>
        <strain evidence="1 3">20507-2</strain>
    </source>
</reference>
<evidence type="ECO:0000313" key="3">
    <source>
        <dbReference type="Proteomes" id="UP000240382"/>
    </source>
</evidence>
<reference evidence="2 4" key="2">
    <citation type="submission" date="2019-02" db="EMBL/GenBank/DDBJ databases">
        <title>Draft genome sequence of Escherichia albertii strain Mex-12/320a, isolated from an infant with diarrhea, harboring virulence genes associated with diarrheagenic strains of enteropathogenic E. coli.</title>
        <authorList>
            <person name="Maldonado-Puga S."/>
            <person name="Meza-Segura M."/>
            <person name="Zaidi M.B."/>
            <person name="Estrada-Garcia T."/>
        </authorList>
    </citation>
    <scope>NUCLEOTIDE SEQUENCE [LARGE SCALE GENOMIC DNA]</scope>
    <source>
        <strain evidence="2 4">Mex-12/320a</strain>
    </source>
</reference>
<dbReference type="AlphaFoldDB" id="A0A2T3RV23"/>
<dbReference type="EMBL" id="SIZV01000010">
    <property type="protein sequence ID" value="TBR53392.1"/>
    <property type="molecule type" value="Genomic_DNA"/>
</dbReference>
<evidence type="ECO:0000313" key="4">
    <source>
        <dbReference type="Proteomes" id="UP000292187"/>
    </source>
</evidence>
<evidence type="ECO:0000313" key="2">
    <source>
        <dbReference type="EMBL" id="TBR53392.1"/>
    </source>
</evidence>
<comment type="caution">
    <text evidence="2">The sequence shown here is derived from an EMBL/GenBank/DDBJ whole genome shotgun (WGS) entry which is preliminary data.</text>
</comment>
<protein>
    <recommendedName>
        <fullName evidence="5">DUF1963 domain-containing protein</fullName>
    </recommendedName>
</protein>
<dbReference type="Proteomes" id="UP000292187">
    <property type="component" value="Unassembled WGS sequence"/>
</dbReference>
<organism evidence="2 4">
    <name type="scientific">Escherichia albertii</name>
    <dbReference type="NCBI Taxonomy" id="208962"/>
    <lineage>
        <taxon>Bacteria</taxon>
        <taxon>Pseudomonadati</taxon>
        <taxon>Pseudomonadota</taxon>
        <taxon>Gammaproteobacteria</taxon>
        <taxon>Enterobacterales</taxon>
        <taxon>Enterobacteriaceae</taxon>
        <taxon>Escherichia</taxon>
    </lineage>
</organism>